<dbReference type="FunFam" id="3.40.50.300:FF:000011">
    <property type="entry name" value="Putative ABC transporter ATP-binding component"/>
    <property type="match status" value="1"/>
</dbReference>
<dbReference type="HAMAP" id="MF_00847">
    <property type="entry name" value="EttA"/>
    <property type="match status" value="1"/>
</dbReference>
<dbReference type="InterPro" id="IPR032781">
    <property type="entry name" value="ABC_tran_Xtn"/>
</dbReference>
<dbReference type="AlphaFoldDB" id="A0AB74UVZ0"/>
<protein>
    <recommendedName>
        <fullName evidence="12">Energy-dependent translational throttle protein EttA</fullName>
        <ecNumber evidence="12">3.6.1.-</ecNumber>
    </recommendedName>
    <alternativeName>
        <fullName evidence="12">Translational regulatory factor EttA</fullName>
    </alternativeName>
</protein>
<evidence type="ECO:0000256" key="6">
    <source>
        <dbReference type="ARBA" id="ARBA00022741"/>
    </source>
</evidence>
<feature type="region of interest" description="PtIM" evidence="12">
    <location>
        <begin position="243"/>
        <end position="323"/>
    </location>
</feature>
<dbReference type="NCBIfam" id="NF008775">
    <property type="entry name" value="PRK11819.1"/>
    <property type="match status" value="1"/>
</dbReference>
<dbReference type="Pfam" id="PF12848">
    <property type="entry name" value="ABC_tran_Xtn"/>
    <property type="match status" value="1"/>
</dbReference>
<dbReference type="FunFam" id="3.40.50.300:FF:000183">
    <property type="entry name" value="ABC transporter ATP-binding protein yjjK"/>
    <property type="match status" value="1"/>
</dbReference>
<comment type="catalytic activity">
    <reaction evidence="12">
        <text>ATP + H2O = ADP + phosphate + H(+)</text>
        <dbReference type="Rhea" id="RHEA:13065"/>
        <dbReference type="ChEBI" id="CHEBI:15377"/>
        <dbReference type="ChEBI" id="CHEBI:15378"/>
        <dbReference type="ChEBI" id="CHEBI:30616"/>
        <dbReference type="ChEBI" id="CHEBI:43474"/>
        <dbReference type="ChEBI" id="CHEBI:456216"/>
    </reaction>
</comment>
<keyword evidence="10 12" id="KW-0694">RNA-binding</keyword>
<dbReference type="GO" id="GO:0000049">
    <property type="term" value="F:tRNA binding"/>
    <property type="evidence" value="ECO:0007669"/>
    <property type="project" value="UniProtKB-UniRule"/>
</dbReference>
<evidence type="ECO:0000313" key="14">
    <source>
        <dbReference type="EMBL" id="XIA18882.1"/>
    </source>
</evidence>
<keyword evidence="6 12" id="KW-0547">Nucleotide-binding</keyword>
<comment type="subunit">
    <text evidence="12">Monomer. Probably contacts ribosomal proteins L1, L5, L33 and S7, the 16S and 23S rRNA and the P-site containing tRNA(fMet).</text>
</comment>
<keyword evidence="9 12" id="KW-0810">Translation regulation</keyword>
<keyword evidence="2 12" id="KW-0963">Cytoplasm</keyword>
<dbReference type="EC" id="3.6.1.-" evidence="12"/>
<sequence length="555" mass="61866">MSSQYIYTMNGVSKIVPPKRQIIKDISLSFFPGAKIGLLGVNGAGKSTVLRIMAGVDTDFQGEARAQPGTKVGYLAQEPDLNPEKTVREVVEEGVAEILDAQTRLEEVYAAYAEDGADFDALAKEQEKLENLLAANDAHALERQLEVAADALRLPPWDAKIGPLSGGEKRRVALCRLLLSKPDMLLLDEPTNHLDAESVDWLEKFLHDYPGTVVAVTHDRYFLDNAAEWILELDRGRGIPWKGNYTEWLEQKDARLKQEANQEKSRQKAIAKELEWVRSAAKGRQSKGKARLARFEELNSVDYQRRNETNEIFIPPGERLGQEVIEFKNVTKSFGDRVLIEDLSFKVPPGAIIGVIGPNGAGKSTMMKMIMGKETPDSGEVKLGHTTKLAYVDQSRDALDPKNNVWQEVSGGSDILTIGNFEIQSRAYIGRFNFKGTDQQKIVGSLSGGERGRLHMAKTLLQGGNVLLLDEPSNDLDVETLRALEDALLEFPGSAIVISHDRWFLDRIATHIIAFEGDSHVEFFPGNYNEYEADKKRRLGEEGARPHRVKYKKLA</sequence>
<feature type="domain" description="ABC transporter" evidence="13">
    <location>
        <begin position="325"/>
        <end position="551"/>
    </location>
</feature>
<keyword evidence="3 12" id="KW-0820">tRNA-binding</keyword>
<evidence type="ECO:0000256" key="1">
    <source>
        <dbReference type="ARBA" id="ARBA00005868"/>
    </source>
</evidence>
<comment type="function">
    <text evidence="12">A translation factor that gates the progression of the 70S ribosomal initiation complex (IC, containing tRNA(fMet) in the P-site) into the translation elongation cycle by using a mechanism sensitive to the ATP/ADP ratio. Binds to the 70S ribosome E-site where it modulates the state of the translating ribosome during subunit translocation. ATP hydrolysis probably frees it from the ribosome, which can enter the elongation phase.</text>
</comment>
<evidence type="ECO:0000256" key="8">
    <source>
        <dbReference type="ARBA" id="ARBA00022840"/>
    </source>
</evidence>
<accession>A0AB74UVZ0</accession>
<keyword evidence="7 12" id="KW-0378">Hydrolase</keyword>
<organism evidence="14">
    <name type="scientific">Rhodanobacter sp. FW102-FHT14D07</name>
    <dbReference type="NCBI Taxonomy" id="3351462"/>
    <lineage>
        <taxon>Bacteria</taxon>
        <taxon>Pseudomonadati</taxon>
        <taxon>Pseudomonadota</taxon>
        <taxon>Gammaproteobacteria</taxon>
        <taxon>Lysobacterales</taxon>
        <taxon>Rhodanobacteraceae</taxon>
        <taxon>Rhodanobacter</taxon>
    </lineage>
</organism>
<dbReference type="InterPro" id="IPR022374">
    <property type="entry name" value="EttA"/>
</dbReference>
<dbReference type="GO" id="GO:0005737">
    <property type="term" value="C:cytoplasm"/>
    <property type="evidence" value="ECO:0007669"/>
    <property type="project" value="UniProtKB-SubCell"/>
</dbReference>
<evidence type="ECO:0000256" key="3">
    <source>
        <dbReference type="ARBA" id="ARBA00022555"/>
    </source>
</evidence>
<dbReference type="SUPFAM" id="SSF52540">
    <property type="entry name" value="P-loop containing nucleoside triphosphate hydrolases"/>
    <property type="match status" value="2"/>
</dbReference>
<dbReference type="CDD" id="cd03221">
    <property type="entry name" value="ABCF_EF-3"/>
    <property type="match status" value="2"/>
</dbReference>
<keyword evidence="11 12" id="KW-0648">Protein biosynthesis</keyword>
<dbReference type="InterPro" id="IPR003439">
    <property type="entry name" value="ABC_transporter-like_ATP-bd"/>
</dbReference>
<evidence type="ECO:0000256" key="10">
    <source>
        <dbReference type="ARBA" id="ARBA00022884"/>
    </source>
</evidence>
<dbReference type="GO" id="GO:0016887">
    <property type="term" value="F:ATP hydrolysis activity"/>
    <property type="evidence" value="ECO:0007669"/>
    <property type="project" value="UniProtKB-UniRule"/>
</dbReference>
<gene>
    <name evidence="12 14" type="primary">ettA</name>
    <name evidence="14" type="ORF">ACFYG5_01715</name>
</gene>
<dbReference type="InterPro" id="IPR003593">
    <property type="entry name" value="AAA+_ATPase"/>
</dbReference>
<feature type="binding site" evidence="12">
    <location>
        <begin position="40"/>
        <end position="47"/>
    </location>
    <ligand>
        <name>ATP</name>
        <dbReference type="ChEBI" id="CHEBI:30616"/>
        <label>1</label>
    </ligand>
</feature>
<comment type="domain">
    <text evidence="12">The P-site tRNA interaction motif (PtIM domain) probably interacts with the P-site tRNA(fMet) as well as the 23S rRNA.</text>
</comment>
<dbReference type="Pfam" id="PF00005">
    <property type="entry name" value="ABC_tran"/>
    <property type="match status" value="2"/>
</dbReference>
<dbReference type="SMART" id="SM00382">
    <property type="entry name" value="AAA"/>
    <property type="match status" value="2"/>
</dbReference>
<keyword evidence="4 12" id="KW-0699">rRNA-binding</keyword>
<proteinExistence type="inferred from homology"/>
<comment type="domain">
    <text evidence="12">The arm domain is inserted in the first ABC transporter domain. Probably contacts ribosomal protein L1.</text>
</comment>
<feature type="domain" description="ABC transporter" evidence="13">
    <location>
        <begin position="7"/>
        <end position="260"/>
    </location>
</feature>
<evidence type="ECO:0000256" key="7">
    <source>
        <dbReference type="ARBA" id="ARBA00022801"/>
    </source>
</evidence>
<reference evidence="14" key="1">
    <citation type="submission" date="2024-10" db="EMBL/GenBank/DDBJ databases">
        <authorList>
            <person name="Lesea H.P."/>
            <person name="Kuehl J.V."/>
            <person name="Chandonia J.-M."/>
        </authorList>
    </citation>
    <scope>NUCLEOTIDE SEQUENCE</scope>
    <source>
        <strain evidence="14">FW102-FHT14D07</strain>
    </source>
</reference>
<dbReference type="Gene3D" id="3.40.50.300">
    <property type="entry name" value="P-loop containing nucleotide triphosphate hydrolases"/>
    <property type="match status" value="2"/>
</dbReference>
<evidence type="ECO:0000256" key="4">
    <source>
        <dbReference type="ARBA" id="ARBA00022730"/>
    </source>
</evidence>
<evidence type="ECO:0000256" key="12">
    <source>
        <dbReference type="HAMAP-Rule" id="MF_00847"/>
    </source>
</evidence>
<comment type="similarity">
    <text evidence="1 12">Belongs to the ABC transporter superfamily. ABCF family. Translational throttle EttA subfamily.</text>
</comment>
<dbReference type="PANTHER" id="PTHR43858:SF1">
    <property type="entry name" value="ABC TRANSPORTER-RELATED PROTEIN"/>
    <property type="match status" value="1"/>
</dbReference>
<dbReference type="GO" id="GO:0043022">
    <property type="term" value="F:ribosome binding"/>
    <property type="evidence" value="ECO:0007669"/>
    <property type="project" value="UniProtKB-UniRule"/>
</dbReference>
<evidence type="ECO:0000259" key="13">
    <source>
        <dbReference type="PROSITE" id="PS50893"/>
    </source>
</evidence>
<evidence type="ECO:0000256" key="9">
    <source>
        <dbReference type="ARBA" id="ARBA00022845"/>
    </source>
</evidence>
<name>A0AB74UVZ0_9GAMM</name>
<dbReference type="GO" id="GO:0005524">
    <property type="term" value="F:ATP binding"/>
    <property type="evidence" value="ECO:0007669"/>
    <property type="project" value="UniProtKB-UniRule"/>
</dbReference>
<feature type="region of interest" description="Arm" evidence="12">
    <location>
        <begin position="96"/>
        <end position="140"/>
    </location>
</feature>
<dbReference type="GO" id="GO:0019843">
    <property type="term" value="F:rRNA binding"/>
    <property type="evidence" value="ECO:0007669"/>
    <property type="project" value="UniProtKB-UniRule"/>
</dbReference>
<dbReference type="InterPro" id="IPR027417">
    <property type="entry name" value="P-loop_NTPase"/>
</dbReference>
<evidence type="ECO:0000256" key="2">
    <source>
        <dbReference type="ARBA" id="ARBA00022490"/>
    </source>
</evidence>
<feature type="binding site" evidence="12">
    <location>
        <begin position="357"/>
        <end position="364"/>
    </location>
    <ligand>
        <name>ATP</name>
        <dbReference type="ChEBI" id="CHEBI:30616"/>
        <label>2</label>
    </ligand>
</feature>
<dbReference type="PANTHER" id="PTHR43858">
    <property type="entry name" value="ENERGY-DEPENDENT TRANSLATIONAL THROTTLE PROTEIN ETTA"/>
    <property type="match status" value="1"/>
</dbReference>
<dbReference type="PROSITE" id="PS50893">
    <property type="entry name" value="ABC_TRANSPORTER_2"/>
    <property type="match status" value="2"/>
</dbReference>
<keyword evidence="5 12" id="KW-0677">Repeat</keyword>
<evidence type="ECO:0000256" key="5">
    <source>
        <dbReference type="ARBA" id="ARBA00022737"/>
    </source>
</evidence>
<dbReference type="NCBIfam" id="TIGR03719">
    <property type="entry name" value="ABC_ABC_ChvD"/>
    <property type="match status" value="1"/>
</dbReference>
<dbReference type="InterPro" id="IPR017871">
    <property type="entry name" value="ABC_transporter-like_CS"/>
</dbReference>
<dbReference type="GO" id="GO:0045900">
    <property type="term" value="P:negative regulation of translational elongation"/>
    <property type="evidence" value="ECO:0007669"/>
    <property type="project" value="UniProtKB-UniRule"/>
</dbReference>
<dbReference type="EMBL" id="CP170721">
    <property type="protein sequence ID" value="XIA18882.1"/>
    <property type="molecule type" value="Genomic_DNA"/>
</dbReference>
<keyword evidence="8 12" id="KW-0067">ATP-binding</keyword>
<dbReference type="PROSITE" id="PS00211">
    <property type="entry name" value="ABC_TRANSPORTER_1"/>
    <property type="match status" value="1"/>
</dbReference>
<comment type="subcellular location">
    <subcellularLocation>
        <location evidence="12">Cytoplasm</location>
    </subcellularLocation>
    <text evidence="12">Associates with ribosomes and polysomes.</text>
</comment>
<dbReference type="GO" id="GO:0006412">
    <property type="term" value="P:translation"/>
    <property type="evidence" value="ECO:0007669"/>
    <property type="project" value="UniProtKB-KW"/>
</dbReference>
<evidence type="ECO:0000256" key="11">
    <source>
        <dbReference type="ARBA" id="ARBA00022917"/>
    </source>
</evidence>
<dbReference type="RefSeq" id="WP_395119930.1">
    <property type="nucleotide sequence ID" value="NZ_CP170721.1"/>
</dbReference>